<feature type="non-terminal residue" evidence="9">
    <location>
        <position position="1"/>
    </location>
</feature>
<protein>
    <submittedName>
        <fullName evidence="9">Type II secretion system F domain-containing protein</fullName>
    </submittedName>
</protein>
<evidence type="ECO:0000256" key="5">
    <source>
        <dbReference type="ARBA" id="ARBA00022989"/>
    </source>
</evidence>
<comment type="similarity">
    <text evidence="2">Belongs to the GSP F family.</text>
</comment>
<proteinExistence type="inferred from homology"/>
<evidence type="ECO:0000259" key="8">
    <source>
        <dbReference type="Pfam" id="PF00482"/>
    </source>
</evidence>
<dbReference type="Proteomes" id="UP000318711">
    <property type="component" value="Unassembled WGS sequence"/>
</dbReference>
<name>A0A554LT88_9BACT</name>
<dbReference type="InterPro" id="IPR042094">
    <property type="entry name" value="T2SS_GspF_sf"/>
</dbReference>
<evidence type="ECO:0000256" key="1">
    <source>
        <dbReference type="ARBA" id="ARBA00004651"/>
    </source>
</evidence>
<dbReference type="AlphaFoldDB" id="A0A554LT88"/>
<evidence type="ECO:0000313" key="9">
    <source>
        <dbReference type="EMBL" id="TSC96091.1"/>
    </source>
</evidence>
<organism evidence="9 10">
    <name type="scientific">Candidatus Berkelbacteria bacterium Licking1014_2</name>
    <dbReference type="NCBI Taxonomy" id="2017146"/>
    <lineage>
        <taxon>Bacteria</taxon>
        <taxon>Candidatus Berkelbacteria</taxon>
    </lineage>
</organism>
<dbReference type="Gene3D" id="1.20.81.30">
    <property type="entry name" value="Type II secretion system (T2SS), domain F"/>
    <property type="match status" value="1"/>
</dbReference>
<keyword evidence="3" id="KW-1003">Cell membrane</keyword>
<dbReference type="PANTHER" id="PTHR30012:SF0">
    <property type="entry name" value="TYPE II SECRETION SYSTEM PROTEIN F-RELATED"/>
    <property type="match status" value="1"/>
</dbReference>
<evidence type="ECO:0000256" key="6">
    <source>
        <dbReference type="ARBA" id="ARBA00023136"/>
    </source>
</evidence>
<dbReference type="GO" id="GO:0005886">
    <property type="term" value="C:plasma membrane"/>
    <property type="evidence" value="ECO:0007669"/>
    <property type="project" value="UniProtKB-SubCell"/>
</dbReference>
<dbReference type="InterPro" id="IPR003004">
    <property type="entry name" value="GspF/PilC"/>
</dbReference>
<evidence type="ECO:0000256" key="4">
    <source>
        <dbReference type="ARBA" id="ARBA00022692"/>
    </source>
</evidence>
<dbReference type="Pfam" id="PF00482">
    <property type="entry name" value="T2SSF"/>
    <property type="match status" value="1"/>
</dbReference>
<dbReference type="PANTHER" id="PTHR30012">
    <property type="entry name" value="GENERAL SECRETION PATHWAY PROTEIN"/>
    <property type="match status" value="1"/>
</dbReference>
<dbReference type="InterPro" id="IPR018076">
    <property type="entry name" value="T2SS_GspF_dom"/>
</dbReference>
<sequence>EITSDSVSNVQIKAALRQAAKDVTKGITLSQSLSNHPKLFPGIITSIIKVGEESGTLDKAMTELKSFFEAELKNQLRIFSSMIEPILTLFIGVVIAFAVLSLISPIYQIVGDVSKG</sequence>
<feature type="transmembrane region" description="Helical" evidence="7">
    <location>
        <begin position="86"/>
        <end position="110"/>
    </location>
</feature>
<evidence type="ECO:0000256" key="2">
    <source>
        <dbReference type="ARBA" id="ARBA00005745"/>
    </source>
</evidence>
<keyword evidence="5 7" id="KW-1133">Transmembrane helix</keyword>
<evidence type="ECO:0000256" key="7">
    <source>
        <dbReference type="SAM" id="Phobius"/>
    </source>
</evidence>
<evidence type="ECO:0000256" key="3">
    <source>
        <dbReference type="ARBA" id="ARBA00022475"/>
    </source>
</evidence>
<dbReference type="EMBL" id="VMGL01000048">
    <property type="protein sequence ID" value="TSC96091.1"/>
    <property type="molecule type" value="Genomic_DNA"/>
</dbReference>
<gene>
    <name evidence="9" type="ORF">CEN88_397</name>
</gene>
<feature type="domain" description="Type II secretion system protein GspF" evidence="8">
    <location>
        <begin position="2"/>
        <end position="105"/>
    </location>
</feature>
<reference evidence="9 10" key="1">
    <citation type="submission" date="2017-07" db="EMBL/GenBank/DDBJ databases">
        <title>Mechanisms for carbon and nitrogen cycling indicate functional differentiation within the Candidate Phyla Radiation.</title>
        <authorList>
            <person name="Danczak R.E."/>
            <person name="Johnston M.D."/>
            <person name="Kenah C."/>
            <person name="Slattery M."/>
            <person name="Wrighton K.C."/>
            <person name="Wilkins M.J."/>
        </authorList>
    </citation>
    <scope>NUCLEOTIDE SEQUENCE [LARGE SCALE GENOMIC DNA]</scope>
    <source>
        <strain evidence="9">Licking1014_2</strain>
    </source>
</reference>
<comment type="subcellular location">
    <subcellularLocation>
        <location evidence="1">Cell membrane</location>
        <topology evidence="1">Multi-pass membrane protein</topology>
    </subcellularLocation>
</comment>
<evidence type="ECO:0000313" key="10">
    <source>
        <dbReference type="Proteomes" id="UP000318711"/>
    </source>
</evidence>
<keyword evidence="6 7" id="KW-0472">Membrane</keyword>
<comment type="caution">
    <text evidence="9">The sequence shown here is derived from an EMBL/GenBank/DDBJ whole genome shotgun (WGS) entry which is preliminary data.</text>
</comment>
<accession>A0A554LT88</accession>
<keyword evidence="4 7" id="KW-0812">Transmembrane</keyword>